<accession>A0A8J5I0Z4</accession>
<dbReference type="AlphaFoldDB" id="A0A8J5I0Z4"/>
<feature type="transmembrane region" description="Helical" evidence="1">
    <location>
        <begin position="107"/>
        <end position="124"/>
    </location>
</feature>
<dbReference type="PANTHER" id="PTHR46859">
    <property type="entry name" value="TRANSMEMBRANE FRAGILE-X-F-ASSOCIATED PROTEIN"/>
    <property type="match status" value="1"/>
</dbReference>
<keyword evidence="1" id="KW-0812">Transmembrane</keyword>
<keyword evidence="3" id="KW-1185">Reference proteome</keyword>
<evidence type="ECO:0000256" key="1">
    <source>
        <dbReference type="SAM" id="Phobius"/>
    </source>
</evidence>
<feature type="transmembrane region" description="Helical" evidence="1">
    <location>
        <begin position="153"/>
        <end position="173"/>
    </location>
</feature>
<feature type="transmembrane region" description="Helical" evidence="1">
    <location>
        <begin position="263"/>
        <end position="286"/>
    </location>
</feature>
<evidence type="ECO:0008006" key="4">
    <source>
        <dbReference type="Google" id="ProtNLM"/>
    </source>
</evidence>
<evidence type="ECO:0000313" key="2">
    <source>
        <dbReference type="EMBL" id="KAG6538452.1"/>
    </source>
</evidence>
<comment type="caution">
    <text evidence="2">The sequence shown here is derived from an EMBL/GenBank/DDBJ whole genome shotgun (WGS) entry which is preliminary data.</text>
</comment>
<dbReference type="Pfam" id="PF10269">
    <property type="entry name" value="Tmemb_185A"/>
    <property type="match status" value="1"/>
</dbReference>
<feature type="transmembrane region" description="Helical" evidence="1">
    <location>
        <begin position="76"/>
        <end position="95"/>
    </location>
</feature>
<organism evidence="2 3">
    <name type="scientific">Zingiber officinale</name>
    <name type="common">Ginger</name>
    <name type="synonym">Amomum zingiber</name>
    <dbReference type="NCBI Taxonomy" id="94328"/>
    <lineage>
        <taxon>Eukaryota</taxon>
        <taxon>Viridiplantae</taxon>
        <taxon>Streptophyta</taxon>
        <taxon>Embryophyta</taxon>
        <taxon>Tracheophyta</taxon>
        <taxon>Spermatophyta</taxon>
        <taxon>Magnoliopsida</taxon>
        <taxon>Liliopsida</taxon>
        <taxon>Zingiberales</taxon>
        <taxon>Zingiberaceae</taxon>
        <taxon>Zingiber</taxon>
    </lineage>
</organism>
<keyword evidence="1" id="KW-1133">Transmembrane helix</keyword>
<name>A0A8J5I0Z4_ZINOF</name>
<sequence>MTMTWARVGKSAQGLPARSLLLCFTVFLALKIDKSLSFCWWFVFVPLWLFHVAIARHRFSLPAPLLPHGRQWAPCHAVVATPLLVSFELLICIYLENIDAGSKPVMDLKVVFLPLLAFEITVLIDNFRTCRNLIPADEETVCSEVIYETLPHFWVAISMVFLVATTSFVLLKLCGDVDALGWWELFITLGSFLIGEASSPSTIDGYHSLISGLPSSMERHNEDRVCGLQDIGSHAMKVPVVVFQILLCMRLEGTPPAAKDIPIVQLFSLIYIVQGLGILFATWRLLEKLFILLRRGSLPVRYDTMSRKAYNLFASIHHGSRLLGWWCTDERSKEEQAYLVSAGSNGYDTFCGYSPDVVKKMTKKDLTQEVWRLQAALGEQTEISNCAQKERRFFVGFASRRRSVLSLFPVGTTYYASPALRSVINVPFVVLSLRNGCSYAKYDHTKNNKKSLA</sequence>
<dbReference type="EMBL" id="JACMSC010000001">
    <property type="protein sequence ID" value="KAG6538452.1"/>
    <property type="molecule type" value="Genomic_DNA"/>
</dbReference>
<dbReference type="PANTHER" id="PTHR46859:SF1">
    <property type="entry name" value="TRANSMEMBRANE FRAGILE-X-F-ASSOCIATED PROTEIN"/>
    <property type="match status" value="1"/>
</dbReference>
<reference evidence="2 3" key="1">
    <citation type="submission" date="2020-08" db="EMBL/GenBank/DDBJ databases">
        <title>Plant Genome Project.</title>
        <authorList>
            <person name="Zhang R.-G."/>
        </authorList>
    </citation>
    <scope>NUCLEOTIDE SEQUENCE [LARGE SCALE GENOMIC DNA]</scope>
    <source>
        <tissue evidence="2">Rhizome</tissue>
    </source>
</reference>
<evidence type="ECO:0000313" key="3">
    <source>
        <dbReference type="Proteomes" id="UP000734854"/>
    </source>
</evidence>
<dbReference type="InterPro" id="IPR019396">
    <property type="entry name" value="TM_Fragile-X-F-assoc"/>
</dbReference>
<gene>
    <name evidence="2" type="ORF">ZIOFF_003574</name>
</gene>
<keyword evidence="1" id="KW-0472">Membrane</keyword>
<dbReference type="Proteomes" id="UP000734854">
    <property type="component" value="Unassembled WGS sequence"/>
</dbReference>
<feature type="transmembrane region" description="Helical" evidence="1">
    <location>
        <begin position="37"/>
        <end position="56"/>
    </location>
</feature>
<protein>
    <recommendedName>
        <fullName evidence="4">Transmembrane Fragile-X-F-associated protein</fullName>
    </recommendedName>
</protein>
<proteinExistence type="predicted"/>